<dbReference type="Pfam" id="PF00852">
    <property type="entry name" value="Glyco_transf_10"/>
    <property type="match status" value="1"/>
</dbReference>
<proteinExistence type="inferred from homology"/>
<dbReference type="GO" id="GO:0016020">
    <property type="term" value="C:membrane"/>
    <property type="evidence" value="ECO:0007669"/>
    <property type="project" value="InterPro"/>
</dbReference>
<organism evidence="6 7">
    <name type="scientific">Helicobacter aurati</name>
    <dbReference type="NCBI Taxonomy" id="137778"/>
    <lineage>
        <taxon>Bacteria</taxon>
        <taxon>Pseudomonadati</taxon>
        <taxon>Campylobacterota</taxon>
        <taxon>Epsilonproteobacteria</taxon>
        <taxon>Campylobacterales</taxon>
        <taxon>Helicobacteraceae</taxon>
        <taxon>Helicobacter</taxon>
    </lineage>
</organism>
<dbReference type="PANTHER" id="PTHR11929:SF194">
    <property type="entry name" value="ALPHA-(1,3)-FUCOSYLTRANSFERASE 10"/>
    <property type="match status" value="1"/>
</dbReference>
<dbReference type="Proteomes" id="UP000256424">
    <property type="component" value="Unassembled WGS sequence"/>
</dbReference>
<dbReference type="AlphaFoldDB" id="A0A3D8J3Y0"/>
<reference evidence="6 7" key="1">
    <citation type="submission" date="2018-04" db="EMBL/GenBank/DDBJ databases">
        <title>Novel Campyloabacter and Helicobacter Species and Strains.</title>
        <authorList>
            <person name="Mannion A.J."/>
            <person name="Shen Z."/>
            <person name="Fox J.G."/>
        </authorList>
    </citation>
    <scope>NUCLEOTIDE SEQUENCE [LARGE SCALE GENOMIC DNA]</scope>
    <source>
        <strain evidence="6 7">MIT 97-5075</strain>
    </source>
</reference>
<sequence>MKKAIAMRIVDWDDEENEENFYKNYFVKILSKKYHINYSDKPDFLLYGSFGKKHLQYECVRIFYTGENVRTDWNIADYGIDFDFLEFGDRHLHLPLFMLYTRDLLLAATKHSRAQQFMESKQKFCSFLASNPHGDPYREQLFKAICQYKKVDSGGQWLNNIGFCIGDRYSDFSSPKAEWLPAYKFNLCPENSSYLGYVTEKIIQSYANGCVPIYWGDWSLCDKQYATNRFVFNPRAFINAHDFENFADLLEEIKRIDNDDNAYFAMLKEPAFLDLEQTLKNSQQDTFTNIDNSDFSLDDDMFSEFSNSDIYIYIYIYIYI</sequence>
<dbReference type="InterPro" id="IPR055270">
    <property type="entry name" value="Glyco_tran_10_C"/>
</dbReference>
<name>A0A3D8J3Y0_9HELI</name>
<keyword evidence="7" id="KW-1185">Reference proteome</keyword>
<dbReference type="InterPro" id="IPR038577">
    <property type="entry name" value="GT10-like_C_sf"/>
</dbReference>
<keyword evidence="3 6" id="KW-0808">Transferase</keyword>
<dbReference type="PANTHER" id="PTHR11929">
    <property type="entry name" value="ALPHA- 1,3 -FUCOSYLTRANSFERASE"/>
    <property type="match status" value="1"/>
</dbReference>
<comment type="similarity">
    <text evidence="1">Belongs to the glycosyltransferase 10 family.</text>
</comment>
<dbReference type="Pfam" id="PF18025">
    <property type="entry name" value="FucT_N"/>
    <property type="match status" value="1"/>
</dbReference>
<dbReference type="RefSeq" id="WP_115582572.1">
    <property type="nucleotide sequence ID" value="NZ_NXLW01000011.1"/>
</dbReference>
<accession>A0A3D8J3Y0</accession>
<evidence type="ECO:0000256" key="1">
    <source>
        <dbReference type="ARBA" id="ARBA00008919"/>
    </source>
</evidence>
<dbReference type="Gene3D" id="3.40.50.11660">
    <property type="entry name" value="Glycosyl transferase family 10, C-terminal domain"/>
    <property type="match status" value="1"/>
</dbReference>
<keyword evidence="2" id="KW-0328">Glycosyltransferase</keyword>
<dbReference type="InterPro" id="IPR041058">
    <property type="entry name" value="FucT_N"/>
</dbReference>
<protein>
    <submittedName>
        <fullName evidence="6">Alpha-1,3-fucosyl transferase</fullName>
    </submittedName>
</protein>
<feature type="domain" description="Fucosyltransferase C-terminal" evidence="4">
    <location>
        <begin position="119"/>
        <end position="267"/>
    </location>
</feature>
<evidence type="ECO:0000256" key="3">
    <source>
        <dbReference type="ARBA" id="ARBA00022679"/>
    </source>
</evidence>
<evidence type="ECO:0000259" key="4">
    <source>
        <dbReference type="Pfam" id="PF00852"/>
    </source>
</evidence>
<comment type="caution">
    <text evidence="6">The sequence shown here is derived from an EMBL/GenBank/DDBJ whole genome shotgun (WGS) entry which is preliminary data.</text>
</comment>
<feature type="domain" description="Alpha-(1,3)-fucosyltransferase FucT N-terminal" evidence="5">
    <location>
        <begin position="22"/>
        <end position="100"/>
    </location>
</feature>
<dbReference type="SUPFAM" id="SSF53756">
    <property type="entry name" value="UDP-Glycosyltransferase/glycogen phosphorylase"/>
    <property type="match status" value="1"/>
</dbReference>
<evidence type="ECO:0000313" key="6">
    <source>
        <dbReference type="EMBL" id="RDU71564.1"/>
    </source>
</evidence>
<evidence type="ECO:0000256" key="2">
    <source>
        <dbReference type="ARBA" id="ARBA00022676"/>
    </source>
</evidence>
<dbReference type="EMBL" id="NXLW01000011">
    <property type="protein sequence ID" value="RDU71564.1"/>
    <property type="molecule type" value="Genomic_DNA"/>
</dbReference>
<evidence type="ECO:0000313" key="7">
    <source>
        <dbReference type="Proteomes" id="UP000256424"/>
    </source>
</evidence>
<dbReference type="GO" id="GO:0008417">
    <property type="term" value="F:fucosyltransferase activity"/>
    <property type="evidence" value="ECO:0007669"/>
    <property type="project" value="InterPro"/>
</dbReference>
<evidence type="ECO:0000259" key="5">
    <source>
        <dbReference type="Pfam" id="PF18025"/>
    </source>
</evidence>
<gene>
    <name evidence="6" type="ORF">CQA66_06285</name>
</gene>
<dbReference type="InterPro" id="IPR001503">
    <property type="entry name" value="Glyco_trans_10"/>
</dbReference>